<gene>
    <name evidence="1" type="ORF">RDB_LOCUS136776</name>
</gene>
<protein>
    <submittedName>
        <fullName evidence="1">Uncharacterized protein</fullName>
    </submittedName>
</protein>
<name>A0A8H3D9I8_9AGAM</name>
<dbReference type="EMBL" id="CAJMWY010003876">
    <property type="protein sequence ID" value="CAE6510394.1"/>
    <property type="molecule type" value="Genomic_DNA"/>
</dbReference>
<evidence type="ECO:0000313" key="1">
    <source>
        <dbReference type="EMBL" id="CAE6510394.1"/>
    </source>
</evidence>
<reference evidence="1" key="1">
    <citation type="submission" date="2021-01" db="EMBL/GenBank/DDBJ databases">
        <authorList>
            <person name="Kaushik A."/>
        </authorList>
    </citation>
    <scope>NUCLEOTIDE SEQUENCE</scope>
    <source>
        <strain evidence="1">AG4-RS23</strain>
    </source>
</reference>
<organism evidence="1 2">
    <name type="scientific">Rhizoctonia solani</name>
    <dbReference type="NCBI Taxonomy" id="456999"/>
    <lineage>
        <taxon>Eukaryota</taxon>
        <taxon>Fungi</taxon>
        <taxon>Dikarya</taxon>
        <taxon>Basidiomycota</taxon>
        <taxon>Agaricomycotina</taxon>
        <taxon>Agaricomycetes</taxon>
        <taxon>Cantharellales</taxon>
        <taxon>Ceratobasidiaceae</taxon>
        <taxon>Rhizoctonia</taxon>
    </lineage>
</organism>
<comment type="caution">
    <text evidence="1">The sequence shown here is derived from an EMBL/GenBank/DDBJ whole genome shotgun (WGS) entry which is preliminary data.</text>
</comment>
<sequence length="127" mass="14266">MLANIMMGDTDCILDLWDWGNASDGTQISGTSRSGHTALNLSTHYMTWRFELISDALGERLPATIQAPIVDHRAEEIIKSQAAEITFLRQIVQDNRQEVSRLLSHIERLQGLVEGAHDPQRLPNNMT</sequence>
<evidence type="ECO:0000313" key="2">
    <source>
        <dbReference type="Proteomes" id="UP000663861"/>
    </source>
</evidence>
<dbReference type="AlphaFoldDB" id="A0A8H3D9I8"/>
<proteinExistence type="predicted"/>
<accession>A0A8H3D9I8</accession>
<dbReference type="Proteomes" id="UP000663861">
    <property type="component" value="Unassembled WGS sequence"/>
</dbReference>